<evidence type="ECO:0000256" key="3">
    <source>
        <dbReference type="PROSITE-ProRule" id="PRU00221"/>
    </source>
</evidence>
<accession>Q24C90</accession>
<dbReference type="AlphaFoldDB" id="Q24C90"/>
<dbReference type="SUPFAM" id="SSF50978">
    <property type="entry name" value="WD40 repeat-like"/>
    <property type="match status" value="1"/>
</dbReference>
<dbReference type="InterPro" id="IPR020472">
    <property type="entry name" value="WD40_PAC1"/>
</dbReference>
<dbReference type="STRING" id="312017.Q24C90"/>
<feature type="repeat" description="WD" evidence="3">
    <location>
        <begin position="832"/>
        <end position="854"/>
    </location>
</feature>
<dbReference type="PROSITE" id="PS00678">
    <property type="entry name" value="WD_REPEATS_1"/>
    <property type="match status" value="1"/>
</dbReference>
<dbReference type="HOGENOM" id="CLU_322262_0_0_1"/>
<gene>
    <name evidence="6" type="ORF">TTHERM_00695820</name>
</gene>
<dbReference type="PANTHER" id="PTHR19848">
    <property type="entry name" value="WD40 REPEAT PROTEIN"/>
    <property type="match status" value="1"/>
</dbReference>
<evidence type="ECO:0000256" key="2">
    <source>
        <dbReference type="ARBA" id="ARBA00022737"/>
    </source>
</evidence>
<dbReference type="InterPro" id="IPR001680">
    <property type="entry name" value="WD40_rpt"/>
</dbReference>
<proteinExistence type="predicted"/>
<dbReference type="PROSITE" id="PS50294">
    <property type="entry name" value="WD_REPEATS_REGION"/>
    <property type="match status" value="2"/>
</dbReference>
<feature type="repeat" description="WD" evidence="3">
    <location>
        <begin position="560"/>
        <end position="601"/>
    </location>
</feature>
<dbReference type="OMA" id="IKVYRQT"/>
<reference evidence="7" key="1">
    <citation type="journal article" date="2006" name="PLoS Biol.">
        <title>Macronuclear genome sequence of the ciliate Tetrahymena thermophila, a model eukaryote.</title>
        <authorList>
            <person name="Eisen J.A."/>
            <person name="Coyne R.S."/>
            <person name="Wu M."/>
            <person name="Wu D."/>
            <person name="Thiagarajan M."/>
            <person name="Wortman J.R."/>
            <person name="Badger J.H."/>
            <person name="Ren Q."/>
            <person name="Amedeo P."/>
            <person name="Jones K.M."/>
            <person name="Tallon L.J."/>
            <person name="Delcher A.L."/>
            <person name="Salzberg S.L."/>
            <person name="Silva J.C."/>
            <person name="Haas B.J."/>
            <person name="Majoros W.H."/>
            <person name="Farzad M."/>
            <person name="Carlton J.M."/>
            <person name="Smith R.K. Jr."/>
            <person name="Garg J."/>
            <person name="Pearlman R.E."/>
            <person name="Karrer K.M."/>
            <person name="Sun L."/>
            <person name="Manning G."/>
            <person name="Elde N.C."/>
            <person name="Turkewitz A.P."/>
            <person name="Asai D.J."/>
            <person name="Wilkes D.E."/>
            <person name="Wang Y."/>
            <person name="Cai H."/>
            <person name="Collins K."/>
            <person name="Stewart B.A."/>
            <person name="Lee S.R."/>
            <person name="Wilamowska K."/>
            <person name="Weinberg Z."/>
            <person name="Ruzzo W.L."/>
            <person name="Wloga D."/>
            <person name="Gaertig J."/>
            <person name="Frankel J."/>
            <person name="Tsao C.-C."/>
            <person name="Gorovsky M.A."/>
            <person name="Keeling P.J."/>
            <person name="Waller R.F."/>
            <person name="Patron N.J."/>
            <person name="Cherry J.M."/>
            <person name="Stover N.A."/>
            <person name="Krieger C.J."/>
            <person name="del Toro C."/>
            <person name="Ryder H.F."/>
            <person name="Williamson S.C."/>
            <person name="Barbeau R.A."/>
            <person name="Hamilton E.P."/>
            <person name="Orias E."/>
        </authorList>
    </citation>
    <scope>NUCLEOTIDE SEQUENCE [LARGE SCALE GENOMIC DNA]</scope>
    <source>
        <strain evidence="7">SB210</strain>
    </source>
</reference>
<dbReference type="Proteomes" id="UP000009168">
    <property type="component" value="Unassembled WGS sequence"/>
</dbReference>
<keyword evidence="7" id="KW-1185">Reference proteome</keyword>
<dbReference type="PROSITE" id="PS50082">
    <property type="entry name" value="WD_REPEATS_2"/>
    <property type="match status" value="4"/>
</dbReference>
<feature type="region of interest" description="Disordered" evidence="5">
    <location>
        <begin position="1"/>
        <end position="41"/>
    </location>
</feature>
<organism evidence="6 7">
    <name type="scientific">Tetrahymena thermophila (strain SB210)</name>
    <dbReference type="NCBI Taxonomy" id="312017"/>
    <lineage>
        <taxon>Eukaryota</taxon>
        <taxon>Sar</taxon>
        <taxon>Alveolata</taxon>
        <taxon>Ciliophora</taxon>
        <taxon>Intramacronucleata</taxon>
        <taxon>Oligohymenophorea</taxon>
        <taxon>Hymenostomatida</taxon>
        <taxon>Tetrahymenina</taxon>
        <taxon>Tetrahymenidae</taxon>
        <taxon>Tetrahymena</taxon>
    </lineage>
</organism>
<dbReference type="OrthoDB" id="286721at2759"/>
<dbReference type="InterPro" id="IPR019775">
    <property type="entry name" value="WD40_repeat_CS"/>
</dbReference>
<keyword evidence="4" id="KW-0175">Coiled coil</keyword>
<protein>
    <submittedName>
        <fullName evidence="6">WD domain, G-beta repeat protein</fullName>
    </submittedName>
</protein>
<name>Q24C90_TETTS</name>
<dbReference type="KEGG" id="tet:TTHERM_00695820"/>
<dbReference type="PRINTS" id="PR00320">
    <property type="entry name" value="GPROTEINBRPT"/>
</dbReference>
<evidence type="ECO:0000256" key="5">
    <source>
        <dbReference type="SAM" id="MobiDB-lite"/>
    </source>
</evidence>
<dbReference type="RefSeq" id="XP_001025593.1">
    <property type="nucleotide sequence ID" value="XM_001025593.1"/>
</dbReference>
<feature type="repeat" description="WD" evidence="3">
    <location>
        <begin position="603"/>
        <end position="637"/>
    </location>
</feature>
<feature type="compositionally biased region" description="Polar residues" evidence="5">
    <location>
        <begin position="1"/>
        <end position="28"/>
    </location>
</feature>
<dbReference type="InParanoid" id="Q24C90"/>
<keyword evidence="1 3" id="KW-0853">WD repeat</keyword>
<dbReference type="InterPro" id="IPR036322">
    <property type="entry name" value="WD40_repeat_dom_sf"/>
</dbReference>
<evidence type="ECO:0000256" key="4">
    <source>
        <dbReference type="SAM" id="Coils"/>
    </source>
</evidence>
<sequence>MLQRALQSSNSLNTKAQSMLSQNRSPRSNSRKKTPVNHNSSVVSSFSQAAALKSSSFFAQYDSRTNNYSSSQIQQTSIPASENVSVSNYNSGVAYTSVGSTVSQQLSQANQQYSPTNGAAGNNFKLYCKKHEKGIEKICTKTGCEQQVLLCSDCYFDSQQHIGLHKEHMFNYDDFIQVCKSFSLQHKDDFSNGNRQLSSLLAKLDRQVLKYRNHVKKEEEKIDADFDALIAEFTRDMEEVKLKLKAQLNQQFEKFQEMSKSLKIKAQDLQQEKESNLDIKNDFDDFLKNVKDITVQKNQSYNFKKLVQNIQPLLNRYKEQIQKQIQNQNQNCGNLVLNTEQSETLSCFTGMTGYSYLTLNLAQQPHLAPIKDLFADFKELSSNKPQYKNKGEGQKLYRDAYSDIKRIYHDLSDSINLFLQVPKPKLALDFNKETLEALTIEEKPEIEALQFIEKSDNVALQEDQVVSKVEFIKSVNTNHKSGVFSLVLIDDDTYLTGSYDRTVRVFGLKDHRFIKEVKFTCDITTLSTLKRPDGSIMVLVGLFGGFAILNQNFDIMKTFEGEHDASINCILGLKDCETVITASSDPKIVVWNAFNSEILNRKYFDHKDTIYALELFPCGKYLASGGRDRTIKIWRLQYYKENFRNGALEKMILDTNIPEAHTTDVTSLKASKTCKDILFSGSANGDIKIWELQDSTCIKTIKNSSGWIYKFIIFERPQNPENDKLQDNQENIISHYASPSKVKIGGISNYSSIKKGSNTTINSINSNPLSNNLNFTSAYNSTKSRMVSPQKYASITSCGTAPSNMVSPNSTLNKQKKQKNKKYLDQMKKVQLLTASFDGTLKLWDATSDVPIDTQKSKHNFDCFPFGAVTAFKRDDETKIHIFTTGNKNDSMINIWNIN</sequence>
<keyword evidence="2" id="KW-0677">Repeat</keyword>
<evidence type="ECO:0000313" key="6">
    <source>
        <dbReference type="EMBL" id="EAS05348.1"/>
    </source>
</evidence>
<dbReference type="SMART" id="SM00320">
    <property type="entry name" value="WD40"/>
    <property type="match status" value="5"/>
</dbReference>
<dbReference type="Gene3D" id="2.130.10.10">
    <property type="entry name" value="YVTN repeat-like/Quinoprotein amine dehydrogenase"/>
    <property type="match status" value="2"/>
</dbReference>
<dbReference type="Pfam" id="PF00400">
    <property type="entry name" value="WD40"/>
    <property type="match status" value="4"/>
</dbReference>
<dbReference type="PANTHER" id="PTHR19848:SF8">
    <property type="entry name" value="F-BOX AND WD REPEAT DOMAIN CONTAINING 7"/>
    <property type="match status" value="1"/>
</dbReference>
<dbReference type="GeneID" id="7837804"/>
<evidence type="ECO:0000256" key="1">
    <source>
        <dbReference type="ARBA" id="ARBA00022574"/>
    </source>
</evidence>
<feature type="coiled-coil region" evidence="4">
    <location>
        <begin position="201"/>
        <end position="272"/>
    </location>
</feature>
<dbReference type="EMBL" id="GG662372">
    <property type="protein sequence ID" value="EAS05348.1"/>
    <property type="molecule type" value="Genomic_DNA"/>
</dbReference>
<feature type="repeat" description="WD" evidence="3">
    <location>
        <begin position="658"/>
        <end position="700"/>
    </location>
</feature>
<dbReference type="InterPro" id="IPR015943">
    <property type="entry name" value="WD40/YVTN_repeat-like_dom_sf"/>
</dbReference>
<evidence type="ECO:0000313" key="7">
    <source>
        <dbReference type="Proteomes" id="UP000009168"/>
    </source>
</evidence>
<dbReference type="eggNOG" id="KOG0263">
    <property type="taxonomic scope" value="Eukaryota"/>
</dbReference>